<feature type="compositionally biased region" description="Basic residues" evidence="1">
    <location>
        <begin position="59"/>
        <end position="98"/>
    </location>
</feature>
<comment type="caution">
    <text evidence="2">The sequence shown here is derived from an EMBL/GenBank/DDBJ whole genome shotgun (WGS) entry which is preliminary data.</text>
</comment>
<feature type="non-terminal residue" evidence="2">
    <location>
        <position position="1"/>
    </location>
</feature>
<gene>
    <name evidence="2" type="ORF">Tci_868931</name>
</gene>
<sequence length="171" mass="18287">GVFLFDSGGRGAGIGLAAALAHGPGHATRLLDAGLHRTAQGHGQPRGQPAPGHHEGPARCRRARGSPKRHQRPRPARPAQRRPQGRAFQKVRRGLGRKATRERGRRHDGGRRGIQQPRVSAALRHPQPHLRPPKRLIGMGGPAESLPSHSAAVDGAGRQRLCPLRALSAGR</sequence>
<evidence type="ECO:0000313" key="2">
    <source>
        <dbReference type="EMBL" id="GFC96961.1"/>
    </source>
</evidence>
<organism evidence="2">
    <name type="scientific">Tanacetum cinerariifolium</name>
    <name type="common">Dalmatian daisy</name>
    <name type="synonym">Chrysanthemum cinerariifolium</name>
    <dbReference type="NCBI Taxonomy" id="118510"/>
    <lineage>
        <taxon>Eukaryota</taxon>
        <taxon>Viridiplantae</taxon>
        <taxon>Streptophyta</taxon>
        <taxon>Embryophyta</taxon>
        <taxon>Tracheophyta</taxon>
        <taxon>Spermatophyta</taxon>
        <taxon>Magnoliopsida</taxon>
        <taxon>eudicotyledons</taxon>
        <taxon>Gunneridae</taxon>
        <taxon>Pentapetalae</taxon>
        <taxon>asterids</taxon>
        <taxon>campanulids</taxon>
        <taxon>Asterales</taxon>
        <taxon>Asteraceae</taxon>
        <taxon>Asteroideae</taxon>
        <taxon>Anthemideae</taxon>
        <taxon>Anthemidinae</taxon>
        <taxon>Tanacetum</taxon>
    </lineage>
</organism>
<feature type="region of interest" description="Disordered" evidence="1">
    <location>
        <begin position="38"/>
        <end position="152"/>
    </location>
</feature>
<evidence type="ECO:0000256" key="1">
    <source>
        <dbReference type="SAM" id="MobiDB-lite"/>
    </source>
</evidence>
<dbReference type="EMBL" id="BKCJ011163237">
    <property type="protein sequence ID" value="GFC96961.1"/>
    <property type="molecule type" value="Genomic_DNA"/>
</dbReference>
<accession>A0A699SH10</accession>
<reference evidence="2" key="1">
    <citation type="journal article" date="2019" name="Sci. Rep.">
        <title>Draft genome of Tanacetum cinerariifolium, the natural source of mosquito coil.</title>
        <authorList>
            <person name="Yamashiro T."/>
            <person name="Shiraishi A."/>
            <person name="Satake H."/>
            <person name="Nakayama K."/>
        </authorList>
    </citation>
    <scope>NUCLEOTIDE SEQUENCE</scope>
</reference>
<proteinExistence type="predicted"/>
<dbReference type="AlphaFoldDB" id="A0A699SH10"/>
<name>A0A699SH10_TANCI</name>
<feature type="compositionally biased region" description="Basic and acidic residues" evidence="1">
    <location>
        <begin position="99"/>
        <end position="111"/>
    </location>
</feature>
<protein>
    <submittedName>
        <fullName evidence="2">Uncharacterized protein</fullName>
    </submittedName>
</protein>